<feature type="transmembrane region" description="Helical" evidence="7">
    <location>
        <begin position="332"/>
        <end position="353"/>
    </location>
</feature>
<dbReference type="Pfam" id="PF03176">
    <property type="entry name" value="MMPL"/>
    <property type="match status" value="1"/>
</dbReference>
<keyword evidence="5 7" id="KW-0472">Membrane</keyword>
<comment type="subcellular location">
    <subcellularLocation>
        <location evidence="1">Cell membrane</location>
        <topology evidence="1">Multi-pass membrane protein</topology>
    </subcellularLocation>
</comment>
<reference evidence="9 10" key="1">
    <citation type="submission" date="2019-07" db="EMBL/GenBank/DDBJ databases">
        <title>Full genome sequence of Devosia sp. Gsoil 520.</title>
        <authorList>
            <person name="Im W.-T."/>
        </authorList>
    </citation>
    <scope>NUCLEOTIDE SEQUENCE [LARGE SCALE GENOMIC DNA]</scope>
    <source>
        <strain evidence="9 10">Gsoil 520</strain>
    </source>
</reference>
<accession>A0A5B8LQW6</accession>
<dbReference type="InterPro" id="IPR050545">
    <property type="entry name" value="Mycobact_MmpL"/>
</dbReference>
<feature type="transmembrane region" description="Helical" evidence="7">
    <location>
        <begin position="108"/>
        <end position="125"/>
    </location>
</feature>
<keyword evidence="3 7" id="KW-0812">Transmembrane</keyword>
<feature type="transmembrane region" description="Helical" evidence="7">
    <location>
        <begin position="490"/>
        <end position="509"/>
    </location>
</feature>
<dbReference type="GO" id="GO:0022857">
    <property type="term" value="F:transmembrane transporter activity"/>
    <property type="evidence" value="ECO:0007669"/>
    <property type="project" value="InterPro"/>
</dbReference>
<dbReference type="SUPFAM" id="SSF82866">
    <property type="entry name" value="Multidrug efflux transporter AcrB transmembrane domain"/>
    <property type="match status" value="2"/>
</dbReference>
<dbReference type="InterPro" id="IPR001036">
    <property type="entry name" value="Acrflvin-R"/>
</dbReference>
<dbReference type="Gene3D" id="1.20.1640.10">
    <property type="entry name" value="Multidrug efflux transporter AcrB transmembrane domain"/>
    <property type="match status" value="2"/>
</dbReference>
<evidence type="ECO:0000256" key="5">
    <source>
        <dbReference type="ARBA" id="ARBA00023136"/>
    </source>
</evidence>
<dbReference type="GO" id="GO:0005886">
    <property type="term" value="C:plasma membrane"/>
    <property type="evidence" value="ECO:0007669"/>
    <property type="project" value="UniProtKB-SubCell"/>
</dbReference>
<feature type="region of interest" description="Disordered" evidence="6">
    <location>
        <begin position="840"/>
        <end position="868"/>
    </location>
</feature>
<dbReference type="Proteomes" id="UP000315364">
    <property type="component" value="Chromosome"/>
</dbReference>
<dbReference type="EMBL" id="CP042304">
    <property type="protein sequence ID" value="QDZ10084.1"/>
    <property type="molecule type" value="Genomic_DNA"/>
</dbReference>
<dbReference type="InterPro" id="IPR004869">
    <property type="entry name" value="MMPL_dom"/>
</dbReference>
<evidence type="ECO:0000256" key="6">
    <source>
        <dbReference type="SAM" id="MobiDB-lite"/>
    </source>
</evidence>
<feature type="transmembrane region" description="Helical" evidence="7">
    <location>
        <begin position="309"/>
        <end position="325"/>
    </location>
</feature>
<keyword evidence="2" id="KW-1003">Cell membrane</keyword>
<dbReference type="Pfam" id="PF00873">
    <property type="entry name" value="ACR_tran"/>
    <property type="match status" value="1"/>
</dbReference>
<evidence type="ECO:0000313" key="9">
    <source>
        <dbReference type="EMBL" id="QDZ10084.1"/>
    </source>
</evidence>
<evidence type="ECO:0000313" key="10">
    <source>
        <dbReference type="Proteomes" id="UP000315364"/>
    </source>
</evidence>
<proteinExistence type="predicted"/>
<organism evidence="9 10">
    <name type="scientific">Devosia ginsengisoli</name>
    <dbReference type="NCBI Taxonomy" id="400770"/>
    <lineage>
        <taxon>Bacteria</taxon>
        <taxon>Pseudomonadati</taxon>
        <taxon>Pseudomonadota</taxon>
        <taxon>Alphaproteobacteria</taxon>
        <taxon>Hyphomicrobiales</taxon>
        <taxon>Devosiaceae</taxon>
        <taxon>Devosia</taxon>
    </lineage>
</organism>
<evidence type="ECO:0000256" key="2">
    <source>
        <dbReference type="ARBA" id="ARBA00022475"/>
    </source>
</evidence>
<protein>
    <submittedName>
        <fullName evidence="9">MMPL family transporter</fullName>
    </submittedName>
</protein>
<evidence type="ECO:0000256" key="4">
    <source>
        <dbReference type="ARBA" id="ARBA00022989"/>
    </source>
</evidence>
<feature type="transmembrane region" description="Helical" evidence="7">
    <location>
        <begin position="770"/>
        <end position="790"/>
    </location>
</feature>
<evidence type="ECO:0000259" key="8">
    <source>
        <dbReference type="PROSITE" id="PS50156"/>
    </source>
</evidence>
<feature type="domain" description="SSD" evidence="8">
    <location>
        <begin position="697"/>
        <end position="824"/>
    </location>
</feature>
<dbReference type="PRINTS" id="PR00702">
    <property type="entry name" value="ACRIFLAVINRP"/>
</dbReference>
<feature type="transmembrane region" description="Helical" evidence="7">
    <location>
        <begin position="359"/>
        <end position="386"/>
    </location>
</feature>
<dbReference type="KEGG" id="dea:FPZ08_04590"/>
<feature type="transmembrane region" description="Helical" evidence="7">
    <location>
        <begin position="696"/>
        <end position="717"/>
    </location>
</feature>
<dbReference type="PROSITE" id="PS50156">
    <property type="entry name" value="SSD"/>
    <property type="match status" value="2"/>
</dbReference>
<feature type="transmembrane region" description="Helical" evidence="7">
    <location>
        <begin position="398"/>
        <end position="422"/>
    </location>
</feature>
<feature type="transmembrane region" description="Helical" evidence="7">
    <location>
        <begin position="63"/>
        <end position="87"/>
    </location>
</feature>
<keyword evidence="10" id="KW-1185">Reference proteome</keyword>
<evidence type="ECO:0000256" key="1">
    <source>
        <dbReference type="ARBA" id="ARBA00004651"/>
    </source>
</evidence>
<feature type="transmembrane region" description="Helical" evidence="7">
    <location>
        <begin position="434"/>
        <end position="455"/>
    </location>
</feature>
<evidence type="ECO:0000256" key="7">
    <source>
        <dbReference type="SAM" id="Phobius"/>
    </source>
</evidence>
<feature type="transmembrane region" description="Helical" evidence="7">
    <location>
        <begin position="796"/>
        <end position="824"/>
    </location>
</feature>
<dbReference type="PANTHER" id="PTHR33406">
    <property type="entry name" value="MEMBRANE PROTEIN MJ1562-RELATED"/>
    <property type="match status" value="1"/>
</dbReference>
<name>A0A5B8LQW6_9HYPH</name>
<gene>
    <name evidence="9" type="ORF">FPZ08_04590</name>
</gene>
<evidence type="ECO:0000256" key="3">
    <source>
        <dbReference type="ARBA" id="ARBA00022692"/>
    </source>
</evidence>
<dbReference type="OrthoDB" id="9794724at2"/>
<dbReference type="InterPro" id="IPR000731">
    <property type="entry name" value="SSD"/>
</dbReference>
<dbReference type="PANTHER" id="PTHR33406:SF12">
    <property type="entry name" value="BLR2997 PROTEIN"/>
    <property type="match status" value="1"/>
</dbReference>
<feature type="domain" description="SSD" evidence="8">
    <location>
        <begin position="337"/>
        <end position="457"/>
    </location>
</feature>
<dbReference type="AlphaFoldDB" id="A0A5B8LQW6"/>
<keyword evidence="4 7" id="KW-1133">Transmembrane helix</keyword>
<sequence length="868" mass="93936">MLQSPWIAQRPLIRPFGAPSPTRGEGNLWANPSAGILATIIPRTPAIAGRHGDNPPKSRQFVAVFRGVGVAVSVGSFFSRLWALFAYDRSIGFGLEYIGLTTLRYPRAVALAVLAFSILCFTQIPRANVDGDLLRVYAHSGEHYDAYAQLSETFGTFENDIYVLVSSPRLTEPETLERVRELAFDLELNEFAVGTMSPFTLRKPDGRGGSVPAVPEGMDDFGEVAIALSDLQQNDPMMRNLITPDLSGVVLIMFPNQEMTKGDGTKRMIASLRDTIVPYQDENISIELTGPPIWTSEMLNAAVDDQVKFTVWGFGLGAIIALLALRSLPGALLVAATPFLAVMWSMGIILLFFGSFSFLTIIVTTLVLVISFAESMFFIFNWLAYWRDGMEPNKAVDATVKLVGPAAGLTMLTTLVSFASLWFTPGQGIREFSIAGGIGTFLLFVCLMTFLPLMLKAAVRLGFKAPKRSSLVLTAPLPLAWFIASRFGRLLSILAIVVTLVLFIPYVLIKPHFSFEDFVAKDSTALTAAEEIDDGVGGVAPLYIRVPLADNDPNVTPRDFETIRKVHEILESHLGQNKVISAAALTNYTDSGFTREEVFDAVGTFMRKRFVTDDGSQALVTGFMPTIIDSEDLKLLVENVTAEMRAAGIDGAEIGGFRILTTYATDQIVTGLQLDLTGSVLVNIALIGFAFQSFRVALASAIPNLFPVLGTIAWLYLSGQGLQLTTVIALTIAFGIAVDDTVHFLSHYLHSRREEGRPHLEAVKHTLDRIGGAIVATTIILCSGVVIVTFSELPQVALFGTLFVSTLAFAVIGDLFILPALLAAGGKFFQPLGKIKVRTVDHDATPDDPTGDTATGDGGTEGGHPHTV</sequence>
<feature type="transmembrane region" description="Helical" evidence="7">
    <location>
        <begin position="723"/>
        <end position="749"/>
    </location>
</feature>